<dbReference type="RefSeq" id="XP_001010145.1">
    <property type="nucleotide sequence ID" value="XM_001010145.1"/>
</dbReference>
<feature type="region of interest" description="Disordered" evidence="1">
    <location>
        <begin position="70"/>
        <end position="149"/>
    </location>
</feature>
<dbReference type="Proteomes" id="UP000009168">
    <property type="component" value="Unassembled WGS sequence"/>
</dbReference>
<organism evidence="2 3">
    <name type="scientific">Tetrahymena thermophila (strain SB210)</name>
    <dbReference type="NCBI Taxonomy" id="312017"/>
    <lineage>
        <taxon>Eukaryota</taxon>
        <taxon>Sar</taxon>
        <taxon>Alveolata</taxon>
        <taxon>Ciliophora</taxon>
        <taxon>Intramacronucleata</taxon>
        <taxon>Oligohymenophorea</taxon>
        <taxon>Hymenostomatida</taxon>
        <taxon>Tetrahymenina</taxon>
        <taxon>Tetrahymenidae</taxon>
        <taxon>Tetrahymena</taxon>
    </lineage>
</organism>
<dbReference type="InParanoid" id="I7MDM7"/>
<dbReference type="GeneID" id="7826535"/>
<evidence type="ECO:0000313" key="2">
    <source>
        <dbReference type="EMBL" id="EAR89900.1"/>
    </source>
</evidence>
<dbReference type="HOGENOM" id="CLU_716665_0_0_1"/>
<evidence type="ECO:0000313" key="3">
    <source>
        <dbReference type="Proteomes" id="UP000009168"/>
    </source>
</evidence>
<accession>I7MDM7</accession>
<sequence length="372" mass="44027">MAEDDKQKDLMKFIENQDLIEYYKTCLTKTQRDKVKRVYKKAIQLDGKDKELYYKQRNQAKKIILDFKNAKHPQSPQQPIQQPANKSTQGGIKGNTIQKDDISKTDEAKDDDISRTENVEQRIRKLAAEEREQKTNRKQEDQSFQQLITNKESNKDDYEFLSKTLKEMAEKMSSGFNSLNDKILQLQCDVLSKDYIIEDLKVQNADQKKQIHHLETKIVYLQEKTADQDKQIRNLVMLNRSEIINREFYQQECEKYLAKIHRAQITTVLYSQLAKRLECSVDELKSINDQNKLNLMHNIISKQFNLTNYQWDMIREKKIKRNQEFHPTDDEIIINSKITLKNIIPGDEDAKIQAYEKALEWIKNGQIEIQFD</sequence>
<feature type="compositionally biased region" description="Basic and acidic residues" evidence="1">
    <location>
        <begin position="98"/>
        <end position="141"/>
    </location>
</feature>
<proteinExistence type="predicted"/>
<feature type="compositionally biased region" description="Low complexity" evidence="1">
    <location>
        <begin position="73"/>
        <end position="83"/>
    </location>
</feature>
<dbReference type="EMBL" id="GG662808">
    <property type="protein sequence ID" value="EAR89900.1"/>
    <property type="molecule type" value="Genomic_DNA"/>
</dbReference>
<protein>
    <submittedName>
        <fullName evidence="2">Uncharacterized protein</fullName>
    </submittedName>
</protein>
<name>I7MDM7_TETTS</name>
<dbReference type="AlphaFoldDB" id="I7MDM7"/>
<dbReference type="KEGG" id="tet:TTHERM_00559910"/>
<evidence type="ECO:0000256" key="1">
    <source>
        <dbReference type="SAM" id="MobiDB-lite"/>
    </source>
</evidence>
<keyword evidence="3" id="KW-1185">Reference proteome</keyword>
<reference evidence="3" key="1">
    <citation type="journal article" date="2006" name="PLoS Biol.">
        <title>Macronuclear genome sequence of the ciliate Tetrahymena thermophila, a model eukaryote.</title>
        <authorList>
            <person name="Eisen J.A."/>
            <person name="Coyne R.S."/>
            <person name="Wu M."/>
            <person name="Wu D."/>
            <person name="Thiagarajan M."/>
            <person name="Wortman J.R."/>
            <person name="Badger J.H."/>
            <person name="Ren Q."/>
            <person name="Amedeo P."/>
            <person name="Jones K.M."/>
            <person name="Tallon L.J."/>
            <person name="Delcher A.L."/>
            <person name="Salzberg S.L."/>
            <person name="Silva J.C."/>
            <person name="Haas B.J."/>
            <person name="Majoros W.H."/>
            <person name="Farzad M."/>
            <person name="Carlton J.M."/>
            <person name="Smith R.K. Jr."/>
            <person name="Garg J."/>
            <person name="Pearlman R.E."/>
            <person name="Karrer K.M."/>
            <person name="Sun L."/>
            <person name="Manning G."/>
            <person name="Elde N.C."/>
            <person name="Turkewitz A.P."/>
            <person name="Asai D.J."/>
            <person name="Wilkes D.E."/>
            <person name="Wang Y."/>
            <person name="Cai H."/>
            <person name="Collins K."/>
            <person name="Stewart B.A."/>
            <person name="Lee S.R."/>
            <person name="Wilamowska K."/>
            <person name="Weinberg Z."/>
            <person name="Ruzzo W.L."/>
            <person name="Wloga D."/>
            <person name="Gaertig J."/>
            <person name="Frankel J."/>
            <person name="Tsao C.-C."/>
            <person name="Gorovsky M.A."/>
            <person name="Keeling P.J."/>
            <person name="Waller R.F."/>
            <person name="Patron N.J."/>
            <person name="Cherry J.M."/>
            <person name="Stover N.A."/>
            <person name="Krieger C.J."/>
            <person name="del Toro C."/>
            <person name="Ryder H.F."/>
            <person name="Williamson S.C."/>
            <person name="Barbeau R.A."/>
            <person name="Hamilton E.P."/>
            <person name="Orias E."/>
        </authorList>
    </citation>
    <scope>NUCLEOTIDE SEQUENCE [LARGE SCALE GENOMIC DNA]</scope>
    <source>
        <strain evidence="3">SB210</strain>
    </source>
</reference>
<gene>
    <name evidence="2" type="ORF">TTHERM_00559910</name>
</gene>